<evidence type="ECO:0000259" key="1">
    <source>
        <dbReference type="Pfam" id="PF00561"/>
    </source>
</evidence>
<keyword evidence="2" id="KW-0378">Hydrolase</keyword>
<dbReference type="InterPro" id="IPR029058">
    <property type="entry name" value="AB_hydrolase_fold"/>
</dbReference>
<dbReference type="SUPFAM" id="SSF53474">
    <property type="entry name" value="alpha/beta-Hydrolases"/>
    <property type="match status" value="1"/>
</dbReference>
<evidence type="ECO:0000313" key="3">
    <source>
        <dbReference type="Proteomes" id="UP001500542"/>
    </source>
</evidence>
<dbReference type="Proteomes" id="UP001500542">
    <property type="component" value="Unassembled WGS sequence"/>
</dbReference>
<keyword evidence="3" id="KW-1185">Reference proteome</keyword>
<organism evidence="2 3">
    <name type="scientific">Kribbella koreensis</name>
    <dbReference type="NCBI Taxonomy" id="57909"/>
    <lineage>
        <taxon>Bacteria</taxon>
        <taxon>Bacillati</taxon>
        <taxon>Actinomycetota</taxon>
        <taxon>Actinomycetes</taxon>
        <taxon>Propionibacteriales</taxon>
        <taxon>Kribbellaceae</taxon>
        <taxon>Kribbella</taxon>
    </lineage>
</organism>
<feature type="domain" description="AB hydrolase-1" evidence="1">
    <location>
        <begin position="59"/>
        <end position="304"/>
    </location>
</feature>
<name>A0ABP4A9V9_9ACTN</name>
<comment type="caution">
    <text evidence="2">The sequence shown here is derived from an EMBL/GenBank/DDBJ whole genome shotgun (WGS) entry which is preliminary data.</text>
</comment>
<accession>A0ABP4A9V9</accession>
<dbReference type="InterPro" id="IPR000073">
    <property type="entry name" value="AB_hydrolase_1"/>
</dbReference>
<dbReference type="Pfam" id="PF00561">
    <property type="entry name" value="Abhydrolase_1"/>
    <property type="match status" value="1"/>
</dbReference>
<dbReference type="EMBL" id="BAAAHK010000004">
    <property type="protein sequence ID" value="GAA0933570.1"/>
    <property type="molecule type" value="Genomic_DNA"/>
</dbReference>
<dbReference type="PRINTS" id="PR00111">
    <property type="entry name" value="ABHYDROLASE"/>
</dbReference>
<dbReference type="GO" id="GO:0016787">
    <property type="term" value="F:hydrolase activity"/>
    <property type="evidence" value="ECO:0007669"/>
    <property type="project" value="UniProtKB-KW"/>
</dbReference>
<reference evidence="3" key="1">
    <citation type="journal article" date="2019" name="Int. J. Syst. Evol. Microbiol.">
        <title>The Global Catalogue of Microorganisms (GCM) 10K type strain sequencing project: providing services to taxonomists for standard genome sequencing and annotation.</title>
        <authorList>
            <consortium name="The Broad Institute Genomics Platform"/>
            <consortium name="The Broad Institute Genome Sequencing Center for Infectious Disease"/>
            <person name="Wu L."/>
            <person name="Ma J."/>
        </authorList>
    </citation>
    <scope>NUCLEOTIDE SEQUENCE [LARGE SCALE GENOMIC DNA]</scope>
    <source>
        <strain evidence="3">JCM 10977</strain>
    </source>
</reference>
<dbReference type="PANTHER" id="PTHR43798:SF27">
    <property type="entry name" value="HYDROLASE ALPHA_BETA HYDROLASE FOLD FAMILY"/>
    <property type="match status" value="1"/>
</dbReference>
<dbReference type="Gene3D" id="3.40.50.1820">
    <property type="entry name" value="alpha/beta hydrolase"/>
    <property type="match status" value="1"/>
</dbReference>
<dbReference type="InterPro" id="IPR050266">
    <property type="entry name" value="AB_hydrolase_sf"/>
</dbReference>
<protein>
    <submittedName>
        <fullName evidence="2">Alpha/beta hydrolase</fullName>
    </submittedName>
</protein>
<gene>
    <name evidence="2" type="ORF">GCM10009554_18890</name>
</gene>
<sequence>MVIAAFPADTVEGRGCCPIGYDVIRLPGAEVADRVGGMPTFVAPDGTKLAYHVAGDGAPVVCLPGGPMQASEYLGELGGLGEYRTLVMLDLRGSGASEVPADADSYRCDRQVEDVEALREQLGLEQLDLLGHSAGANLAVLYATRYPSRIRKLLLITPSVYAAGLTISAETRLAQARLRKGEAWFASAYRALEAVSAGDHAAENWAALAPFSYGRWDAAAQAHQAAEDAQRNDSAARIYGAEGAYTPHSTRAALATFPAPVLLTAGQFDLGAPPATVAEFADLFADGTFIEHPAAGHFPWLDDPAAFTSVLRNFL</sequence>
<proteinExistence type="predicted"/>
<evidence type="ECO:0000313" key="2">
    <source>
        <dbReference type="EMBL" id="GAA0933570.1"/>
    </source>
</evidence>
<dbReference type="PANTHER" id="PTHR43798">
    <property type="entry name" value="MONOACYLGLYCEROL LIPASE"/>
    <property type="match status" value="1"/>
</dbReference>